<dbReference type="PRINTS" id="PR00046">
    <property type="entry name" value="SIGMA70FCT"/>
</dbReference>
<comment type="similarity">
    <text evidence="1 7">Belongs to the sigma-70 factor family.</text>
</comment>
<dbReference type="PANTHER" id="PTHR30603">
    <property type="entry name" value="RNA POLYMERASE SIGMA FACTOR RPO"/>
    <property type="match status" value="1"/>
</dbReference>
<dbReference type="Pfam" id="PF04542">
    <property type="entry name" value="Sigma70_r2"/>
    <property type="match status" value="1"/>
</dbReference>
<evidence type="ECO:0000313" key="10">
    <source>
        <dbReference type="EMBL" id="QQT01621.1"/>
    </source>
</evidence>
<dbReference type="Pfam" id="PF04539">
    <property type="entry name" value="Sigma70_r3"/>
    <property type="match status" value="1"/>
</dbReference>
<dbReference type="NCBIfam" id="TIGR02937">
    <property type="entry name" value="sigma70-ECF"/>
    <property type="match status" value="1"/>
</dbReference>
<evidence type="ECO:0000259" key="8">
    <source>
        <dbReference type="PROSITE" id="PS00715"/>
    </source>
</evidence>
<evidence type="ECO:0000256" key="5">
    <source>
        <dbReference type="ARBA" id="ARBA00023125"/>
    </source>
</evidence>
<organism evidence="10 11">
    <name type="scientific">Peribacillus psychrosaccharolyticus</name>
    <name type="common">Bacillus psychrosaccharolyticus</name>
    <dbReference type="NCBI Taxonomy" id="1407"/>
    <lineage>
        <taxon>Bacteria</taxon>
        <taxon>Bacillati</taxon>
        <taxon>Bacillota</taxon>
        <taxon>Bacilli</taxon>
        <taxon>Bacillales</taxon>
        <taxon>Bacillaceae</taxon>
        <taxon>Peribacillus</taxon>
    </lineage>
</organism>
<accession>A0A974NPU5</accession>
<dbReference type="GO" id="GO:0006352">
    <property type="term" value="P:DNA-templated transcription initiation"/>
    <property type="evidence" value="ECO:0007669"/>
    <property type="project" value="InterPro"/>
</dbReference>
<dbReference type="InterPro" id="IPR007630">
    <property type="entry name" value="RNA_pol_sigma70_r4"/>
</dbReference>
<dbReference type="GO" id="GO:0016987">
    <property type="term" value="F:sigma factor activity"/>
    <property type="evidence" value="ECO:0007669"/>
    <property type="project" value="UniProtKB-KW"/>
</dbReference>
<dbReference type="Gene3D" id="1.20.120.1810">
    <property type="match status" value="1"/>
</dbReference>
<evidence type="ECO:0000256" key="4">
    <source>
        <dbReference type="ARBA" id="ARBA00023082"/>
    </source>
</evidence>
<dbReference type="PROSITE" id="PS00716">
    <property type="entry name" value="SIGMA70_2"/>
    <property type="match status" value="1"/>
</dbReference>
<dbReference type="InterPro" id="IPR013324">
    <property type="entry name" value="RNA_pol_sigma_r3/r4-like"/>
</dbReference>
<dbReference type="SUPFAM" id="SSF88946">
    <property type="entry name" value="Sigma2 domain of RNA polymerase sigma factors"/>
    <property type="match status" value="1"/>
</dbReference>
<name>A0A974NPU5_PERPY</name>
<feature type="domain" description="RNA polymerase sigma-70" evidence="8">
    <location>
        <begin position="66"/>
        <end position="79"/>
    </location>
</feature>
<dbReference type="GO" id="GO:0030435">
    <property type="term" value="P:sporulation resulting in formation of a cellular spore"/>
    <property type="evidence" value="ECO:0007669"/>
    <property type="project" value="UniProtKB-KW"/>
</dbReference>
<evidence type="ECO:0000256" key="2">
    <source>
        <dbReference type="ARBA" id="ARBA00022969"/>
    </source>
</evidence>
<sequence>MSRNKVEICGVDTSKLPVLKNDEMRKLFKEMQEGDKYARETLVNGNLRLVLSVIQRFNNRGEYVDDLFQVGCIGLMKSIDNFDLGQNVKFSTYAVPMIIGEIRRYLRDNNPIRVSRSLRDIAYKALQVKEKLMSRTLREPTAQEIAKELGVSHEEIVFALDAIQDPVSLFEPIYNDGGDPIYVLDQLSDEKNKDSQWIDEIALNEGMRRLNEREKMILKKRFFQGKTQMEVADEIGISQAQVSRLEKAAIRQMNKNIQH</sequence>
<keyword evidence="11" id="KW-1185">Reference proteome</keyword>
<feature type="domain" description="RNA polymerase sigma-70" evidence="9">
    <location>
        <begin position="227"/>
        <end position="253"/>
    </location>
</feature>
<dbReference type="InterPro" id="IPR007627">
    <property type="entry name" value="RNA_pol_sigma70_r2"/>
</dbReference>
<evidence type="ECO:0000313" key="11">
    <source>
        <dbReference type="Proteomes" id="UP000595254"/>
    </source>
</evidence>
<comment type="function">
    <text evidence="7">Sigma factors are initiation factors that promote the attachment of RNA polymerase to specific initiation sites and are then released.</text>
</comment>
<dbReference type="InterPro" id="IPR013325">
    <property type="entry name" value="RNA_pol_sigma_r2"/>
</dbReference>
<keyword evidence="4 7" id="KW-0731">Sigma factor</keyword>
<gene>
    <name evidence="10" type="primary">sigG</name>
    <name evidence="10" type="ORF">I6J18_07100</name>
</gene>
<dbReference type="Gene3D" id="1.20.140.160">
    <property type="match status" value="1"/>
</dbReference>
<dbReference type="FunFam" id="1.20.120.1810:FF:000002">
    <property type="entry name" value="RNA polymerase sigma factor"/>
    <property type="match status" value="1"/>
</dbReference>
<dbReference type="Pfam" id="PF04545">
    <property type="entry name" value="Sigma70_r4"/>
    <property type="match status" value="1"/>
</dbReference>
<reference evidence="10 11" key="1">
    <citation type="submission" date="2021-01" db="EMBL/GenBank/DDBJ databases">
        <title>FDA dAtabase for Regulatory Grade micrObial Sequences (FDA-ARGOS): Supporting development and validation of Infectious Disease Dx tests.</title>
        <authorList>
            <person name="Nelson B."/>
            <person name="Plummer A."/>
            <person name="Tallon L."/>
            <person name="Sadzewicz L."/>
            <person name="Zhao X."/>
            <person name="Boylan J."/>
            <person name="Ott S."/>
            <person name="Bowen H."/>
            <person name="Vavikolanu K."/>
            <person name="Mehta A."/>
            <person name="Aluvathingal J."/>
            <person name="Nadendla S."/>
            <person name="Myers T."/>
            <person name="Yan Y."/>
            <person name="Sichtig H."/>
        </authorList>
    </citation>
    <scope>NUCLEOTIDE SEQUENCE [LARGE SCALE GENOMIC DNA]</scope>
    <source>
        <strain evidence="10 11">FDAARGOS_1161</strain>
    </source>
</reference>
<dbReference type="AlphaFoldDB" id="A0A974NPU5"/>
<dbReference type="NCBIfam" id="NF004052">
    <property type="entry name" value="PRK05572.1"/>
    <property type="match status" value="1"/>
</dbReference>
<keyword evidence="3 7" id="KW-0805">Transcription regulation</keyword>
<dbReference type="InterPro" id="IPR050239">
    <property type="entry name" value="Sigma-70_RNA_pol_init_factors"/>
</dbReference>
<dbReference type="InterPro" id="IPR007624">
    <property type="entry name" value="RNA_pol_sigma70_r3"/>
</dbReference>
<dbReference type="SUPFAM" id="SSF88659">
    <property type="entry name" value="Sigma3 and sigma4 domains of RNA polymerase sigma factors"/>
    <property type="match status" value="2"/>
</dbReference>
<protein>
    <recommendedName>
        <fullName evidence="7">RNA polymerase sigma factor</fullName>
    </recommendedName>
</protein>
<dbReference type="InterPro" id="IPR014284">
    <property type="entry name" value="RNA_pol_sigma-70_dom"/>
</dbReference>
<evidence type="ECO:0000256" key="7">
    <source>
        <dbReference type="RuleBase" id="RU362124"/>
    </source>
</evidence>
<keyword evidence="6 7" id="KW-0804">Transcription</keyword>
<dbReference type="Proteomes" id="UP000595254">
    <property type="component" value="Chromosome"/>
</dbReference>
<dbReference type="InterPro" id="IPR014212">
    <property type="entry name" value="RNA_pol_sigma-G"/>
</dbReference>
<dbReference type="CDD" id="cd06171">
    <property type="entry name" value="Sigma70_r4"/>
    <property type="match status" value="1"/>
</dbReference>
<dbReference type="RefSeq" id="WP_040374025.1">
    <property type="nucleotide sequence ID" value="NZ_CP068053.1"/>
</dbReference>
<evidence type="ECO:0000256" key="6">
    <source>
        <dbReference type="ARBA" id="ARBA00023163"/>
    </source>
</evidence>
<keyword evidence="2" id="KW-0749">Sporulation</keyword>
<dbReference type="GO" id="GO:0003677">
    <property type="term" value="F:DNA binding"/>
    <property type="evidence" value="ECO:0007669"/>
    <property type="project" value="UniProtKB-KW"/>
</dbReference>
<evidence type="ECO:0000259" key="9">
    <source>
        <dbReference type="PROSITE" id="PS00716"/>
    </source>
</evidence>
<keyword evidence="5 7" id="KW-0238">DNA-binding</keyword>
<dbReference type="PROSITE" id="PS00715">
    <property type="entry name" value="SIGMA70_1"/>
    <property type="match status" value="1"/>
</dbReference>
<dbReference type="NCBIfam" id="TIGR02850">
    <property type="entry name" value="spore_sigG"/>
    <property type="match status" value="1"/>
</dbReference>
<dbReference type="KEGG" id="ppsr:I6J18_07100"/>
<dbReference type="PANTHER" id="PTHR30603:SF17">
    <property type="entry name" value="RNA POLYMERASE SIGMA-G FACTOR"/>
    <property type="match status" value="1"/>
</dbReference>
<dbReference type="InterPro" id="IPR014322">
    <property type="entry name" value="RNA_pol_sigma-B/F/G"/>
</dbReference>
<evidence type="ECO:0000256" key="1">
    <source>
        <dbReference type="ARBA" id="ARBA00007788"/>
    </source>
</evidence>
<dbReference type="EMBL" id="CP068053">
    <property type="protein sequence ID" value="QQT01621.1"/>
    <property type="molecule type" value="Genomic_DNA"/>
</dbReference>
<dbReference type="NCBIfam" id="TIGR02980">
    <property type="entry name" value="SigBFG"/>
    <property type="match status" value="1"/>
</dbReference>
<evidence type="ECO:0000256" key="3">
    <source>
        <dbReference type="ARBA" id="ARBA00023015"/>
    </source>
</evidence>
<dbReference type="NCBIfam" id="NF006071">
    <property type="entry name" value="PRK08215.1"/>
    <property type="match status" value="1"/>
</dbReference>
<dbReference type="PIRSF" id="PIRSF000770">
    <property type="entry name" value="RNA_pol_sigma-SigE/K"/>
    <property type="match status" value="1"/>
</dbReference>
<dbReference type="InterPro" id="IPR000943">
    <property type="entry name" value="RNA_pol_sigma70"/>
</dbReference>
<proteinExistence type="inferred from homology"/>